<evidence type="ECO:0000259" key="15">
    <source>
        <dbReference type="PROSITE" id="PS50041"/>
    </source>
</evidence>
<dbReference type="InterPro" id="IPR000772">
    <property type="entry name" value="Ricin_B_lectin"/>
</dbReference>
<evidence type="ECO:0000256" key="2">
    <source>
        <dbReference type="ARBA" id="ARBA00022583"/>
    </source>
</evidence>
<dbReference type="FunFam" id="3.10.100.10:FF:000136">
    <property type="entry name" value="Mannose receptor, C type 2"/>
    <property type="match status" value="1"/>
</dbReference>
<accession>A0A3Q3XFE8</accession>
<evidence type="ECO:0000256" key="9">
    <source>
        <dbReference type="ARBA" id="ARBA00023157"/>
    </source>
</evidence>
<organism evidence="17 18">
    <name type="scientific">Mola mola</name>
    <name type="common">Ocean sunfish</name>
    <name type="synonym">Tetraodon mola</name>
    <dbReference type="NCBI Taxonomy" id="94237"/>
    <lineage>
        <taxon>Eukaryota</taxon>
        <taxon>Metazoa</taxon>
        <taxon>Chordata</taxon>
        <taxon>Craniata</taxon>
        <taxon>Vertebrata</taxon>
        <taxon>Euteleostomi</taxon>
        <taxon>Actinopterygii</taxon>
        <taxon>Neopterygii</taxon>
        <taxon>Teleostei</taxon>
        <taxon>Neoteleostei</taxon>
        <taxon>Acanthomorphata</taxon>
        <taxon>Eupercaria</taxon>
        <taxon>Tetraodontiformes</taxon>
        <taxon>Molidae</taxon>
        <taxon>Mola</taxon>
    </lineage>
</organism>
<dbReference type="OMA" id="GFIWEHI"/>
<dbReference type="Pfam" id="PF24562">
    <property type="entry name" value="CysR_MRC2_N"/>
    <property type="match status" value="1"/>
</dbReference>
<dbReference type="CDD" id="cd00037">
    <property type="entry name" value="CLECT"/>
    <property type="match status" value="7"/>
</dbReference>
<evidence type="ECO:0000256" key="7">
    <source>
        <dbReference type="ARBA" id="ARBA00022989"/>
    </source>
</evidence>
<dbReference type="PROSITE" id="PS51092">
    <property type="entry name" value="FN2_2"/>
    <property type="match status" value="1"/>
</dbReference>
<keyword evidence="11" id="KW-0325">Glycoprotein</keyword>
<evidence type="ECO:0000256" key="1">
    <source>
        <dbReference type="ARBA" id="ARBA00004167"/>
    </source>
</evidence>
<comment type="subcellular location">
    <subcellularLocation>
        <location evidence="1">Membrane</location>
        <topology evidence="1">Single-pass membrane protein</topology>
    </subcellularLocation>
</comment>
<dbReference type="PRINTS" id="PR00013">
    <property type="entry name" value="FNTYPEII"/>
</dbReference>
<evidence type="ECO:0000256" key="6">
    <source>
        <dbReference type="ARBA" id="ARBA00022737"/>
    </source>
</evidence>
<dbReference type="Proteomes" id="UP000261620">
    <property type="component" value="Unplaced"/>
</dbReference>
<dbReference type="GO" id="GO:0006897">
    <property type="term" value="P:endocytosis"/>
    <property type="evidence" value="ECO:0007669"/>
    <property type="project" value="UniProtKB-KW"/>
</dbReference>
<dbReference type="Gene3D" id="3.10.100.10">
    <property type="entry name" value="Mannose-Binding Protein A, subunit A"/>
    <property type="match status" value="8"/>
</dbReference>
<feature type="domain" description="C-type lectin" evidence="15">
    <location>
        <begin position="796"/>
        <end position="915"/>
    </location>
</feature>
<feature type="transmembrane region" description="Helical" evidence="14">
    <location>
        <begin position="1359"/>
        <end position="1380"/>
    </location>
</feature>
<dbReference type="InterPro" id="IPR036943">
    <property type="entry name" value="FN_type2_sf"/>
</dbReference>
<evidence type="ECO:0000313" key="18">
    <source>
        <dbReference type="Proteomes" id="UP000261620"/>
    </source>
</evidence>
<keyword evidence="18" id="KW-1185">Reference proteome</keyword>
<dbReference type="InterPro" id="IPR001304">
    <property type="entry name" value="C-type_lectin-like"/>
</dbReference>
<feature type="disulfide bond" evidence="12">
    <location>
        <begin position="177"/>
        <end position="204"/>
    </location>
</feature>
<evidence type="ECO:0000256" key="11">
    <source>
        <dbReference type="ARBA" id="ARBA00023180"/>
    </source>
</evidence>
<feature type="disulfide bond" evidence="12">
    <location>
        <begin position="163"/>
        <end position="189"/>
    </location>
</feature>
<dbReference type="PROSITE" id="PS00023">
    <property type="entry name" value="FN2_1"/>
    <property type="match status" value="1"/>
</dbReference>
<evidence type="ECO:0000256" key="4">
    <source>
        <dbReference type="ARBA" id="ARBA00022729"/>
    </source>
</evidence>
<sequence>MPLFFCVYTAPLDSDDFAFFHEGAGGCLGVRDHSLILSASCEEVNQRWKWVTRGRLFNLGSSLCLGMTNGNLTGSGEKSPLGVYTCDREPPRVRWTWNCDQVLGNLNNFLPSPSLWNSSSSSSSSTSSSTTLKWKLHGGVQDLCSKTYREIYTIQGNSHGRPCYLPFLYDGQWFHNCTNIGREDGHLWCATTYDYGKDERWGFCPVKGNGCETFWDTDPLTDSCYQFNFQATLSWSEARISCQQQGADLLSITKLHEQTYINGLVTGYSAALWIGLNDRDVNGGWQWADSSPLKYLNWQAGQPSHQEEENCAVIRTEASGRWQNRDCSVALPYVCKKRPNATMDPFTTDSWADDEKYECDMGWQAFQTSCYKLTSEKTDWDTAQKTCQKMESNLVSIHTLPELEFIMRNLKKDVDQFWIGLHDTDMQMVFQWTDHTPVIFTFWHPFEPNNFHNTQEDCVSIWGQEGRWDDSPCHMTLPSICKKPGTKSDGKQQHQECKQGWKWHSPACYWVGEDLLTFDDARKSCESYGAALLTVTNRFEQAFVNSLVFGRSGDSFWIGLYDQGTPNSFHWLSGDQVSYTNWNRDQPINVHGGCVAMATGFATGLWEVRECASSKAKFICRQNQDTSLSPEPPAPQPTPSLSGSCPSGWKSNSDLRYCYKVFQYSQSEQKLSWLQAHLFCRTRGANLLSISSSEEEHFILQVLHEAFGVIMWPTGSQRTTSKTPWTMAAGSGFTYQNFGRYYYNIRQCAAADLGSMTWLAMHCDSELDWICKIPRGSVEKEPEVSEGTSSPEWIGFQEAEYKFFDHRTTWDQAQRICSWFDSSLASVHSAEEEDFMARTLRKMVKVEGDNWWLGLHTFENDGRFRWSDHSVLNYVSWALGRPQPLSRDRRCVYMSASKGDWADQKCHSDLPYICKRVNVTGTIPPTPSSPHPPSGCPDGWSSYRHKCFRVFDQPYRVTWSAAKLRCETQGGVLADVTNHLEQAFVTTLLYNTSVDFWVGLTSDAKGHFKWARGGLLSYTNWAPGQPLDNSGPHHNKTPGNCVVMIHGNPEKYAGMWASRACEVESNGFISPPLIPASLSKPVELGGVTYRIVEKRLDWTGALHVCESLNGTLATVKSPFEQAYLTLLINSMRWPAWISLYNYGGRSFTWLGEEEVSYSNWKDGEPNQMAGCGHMTTTGQWTMTPCDAKLEAAICRISGMCWKYPGQCPRPVGDWAWVSFRNSCYAFNLQSMKLQQEASVSCKKVGAELLSILDETENGFIWEHIQSSAEQAHGAWLGINVKGRGLLWSEDIEMSYTNWETHDMAFSVLSPNSCFWIQSNSGLWKPGSCRNRTHGVICKQPRSKGSEENVMMDANHLPTLIVVLVTGLLLVALIVGVIYLYRRRTVGSRGSYEGARYSRTNSGLTEQTEKNILVSDMELNEQAE</sequence>
<keyword evidence="2" id="KW-0254">Endocytosis</keyword>
<proteinExistence type="predicted"/>
<keyword evidence="4" id="KW-0732">Signal</keyword>
<evidence type="ECO:0000256" key="5">
    <source>
        <dbReference type="ARBA" id="ARBA00022734"/>
    </source>
</evidence>
<feature type="domain" description="C-type lectin" evidence="15">
    <location>
        <begin position="220"/>
        <end position="336"/>
    </location>
</feature>
<protein>
    <submittedName>
        <fullName evidence="17">Uncharacterized protein</fullName>
    </submittedName>
</protein>
<dbReference type="SUPFAM" id="SSF50370">
    <property type="entry name" value="Ricin B-like lectins"/>
    <property type="match status" value="1"/>
</dbReference>
<dbReference type="InterPro" id="IPR016186">
    <property type="entry name" value="C-type_lectin-like/link_sf"/>
</dbReference>
<feature type="domain" description="C-type lectin" evidence="15">
    <location>
        <begin position="1219"/>
        <end position="1331"/>
    </location>
</feature>
<dbReference type="PROSITE" id="PS00615">
    <property type="entry name" value="C_TYPE_LECTIN_1"/>
    <property type="match status" value="3"/>
</dbReference>
<keyword evidence="8 14" id="KW-0472">Membrane</keyword>
<keyword evidence="5" id="KW-0430">Lectin</keyword>
<feature type="domain" description="Fibronectin type-II" evidence="16">
    <location>
        <begin position="158"/>
        <end position="206"/>
    </location>
</feature>
<evidence type="ECO:0000256" key="8">
    <source>
        <dbReference type="ARBA" id="ARBA00023136"/>
    </source>
</evidence>
<dbReference type="InterPro" id="IPR035992">
    <property type="entry name" value="Ricin_B-like_lectins"/>
</dbReference>
<dbReference type="GO" id="GO:0030246">
    <property type="term" value="F:carbohydrate binding"/>
    <property type="evidence" value="ECO:0007669"/>
    <property type="project" value="UniProtKB-KW"/>
</dbReference>
<name>A0A3Q3XFE8_MOLML</name>
<dbReference type="PROSITE" id="PS50231">
    <property type="entry name" value="RICIN_B_LECTIN"/>
    <property type="match status" value="1"/>
</dbReference>
<dbReference type="CDD" id="cd00062">
    <property type="entry name" value="FN2"/>
    <property type="match status" value="1"/>
</dbReference>
<dbReference type="Ensembl" id="ENSMMOT00000027959.1">
    <property type="protein sequence ID" value="ENSMMOP00000027490.1"/>
    <property type="gene ID" value="ENSMMOG00000020798.1"/>
</dbReference>
<evidence type="ECO:0000256" key="3">
    <source>
        <dbReference type="ARBA" id="ARBA00022692"/>
    </source>
</evidence>
<dbReference type="InterPro" id="IPR018378">
    <property type="entry name" value="C-type_lectin_CS"/>
</dbReference>
<keyword evidence="6" id="KW-0677">Repeat</keyword>
<evidence type="ECO:0000313" key="17">
    <source>
        <dbReference type="Ensembl" id="ENSMMOP00000027490.1"/>
    </source>
</evidence>
<dbReference type="InterPro" id="IPR000562">
    <property type="entry name" value="FN_type2_dom"/>
</dbReference>
<dbReference type="InterPro" id="IPR050111">
    <property type="entry name" value="C-type_lectin/snaclec_domain"/>
</dbReference>
<dbReference type="SMART" id="SM00034">
    <property type="entry name" value="CLECT"/>
    <property type="match status" value="8"/>
</dbReference>
<dbReference type="Pfam" id="PF00040">
    <property type="entry name" value="fn2"/>
    <property type="match status" value="1"/>
</dbReference>
<evidence type="ECO:0000256" key="13">
    <source>
        <dbReference type="SAM" id="MobiDB-lite"/>
    </source>
</evidence>
<keyword evidence="3 14" id="KW-0812">Transmembrane</keyword>
<dbReference type="PANTHER" id="PTHR22803">
    <property type="entry name" value="MANNOSE, PHOSPHOLIPASE, LECTIN RECEPTOR RELATED"/>
    <property type="match status" value="1"/>
</dbReference>
<dbReference type="InterPro" id="IPR016187">
    <property type="entry name" value="CTDL_fold"/>
</dbReference>
<dbReference type="SUPFAM" id="SSF56436">
    <property type="entry name" value="C-type lectin-like"/>
    <property type="match status" value="8"/>
</dbReference>
<dbReference type="CDD" id="cd03590">
    <property type="entry name" value="CLECT_DC-SIGN_like"/>
    <property type="match status" value="1"/>
</dbReference>
<feature type="domain" description="C-type lectin" evidence="15">
    <location>
        <begin position="943"/>
        <end position="1062"/>
    </location>
</feature>
<dbReference type="STRING" id="94237.ENSMMOP00000027490"/>
<dbReference type="Gene3D" id="2.10.10.10">
    <property type="entry name" value="Fibronectin, type II, collagen-binding"/>
    <property type="match status" value="1"/>
</dbReference>
<keyword evidence="7 14" id="KW-1133">Transmembrane helix</keyword>
<feature type="domain" description="C-type lectin" evidence="15">
    <location>
        <begin position="1084"/>
        <end position="1189"/>
    </location>
</feature>
<evidence type="ECO:0000259" key="16">
    <source>
        <dbReference type="PROSITE" id="PS51092"/>
    </source>
</evidence>
<feature type="domain" description="C-type lectin" evidence="15">
    <location>
        <begin position="657"/>
        <end position="772"/>
    </location>
</feature>
<evidence type="ECO:0000256" key="12">
    <source>
        <dbReference type="PROSITE-ProRule" id="PRU00479"/>
    </source>
</evidence>
<dbReference type="FunFam" id="2.10.10.10:FF:000001">
    <property type="entry name" value="Fibronectin 1a isoform 1"/>
    <property type="match status" value="1"/>
</dbReference>
<dbReference type="PROSITE" id="PS50041">
    <property type="entry name" value="C_TYPE_LECTIN_2"/>
    <property type="match status" value="8"/>
</dbReference>
<dbReference type="GO" id="GO:0016020">
    <property type="term" value="C:membrane"/>
    <property type="evidence" value="ECO:0007669"/>
    <property type="project" value="UniProtKB-SubCell"/>
</dbReference>
<dbReference type="FunFam" id="3.10.100.10:FF:000018">
    <property type="entry name" value="Mannose receptor, C type 2"/>
    <property type="match status" value="1"/>
</dbReference>
<evidence type="ECO:0000256" key="14">
    <source>
        <dbReference type="SAM" id="Phobius"/>
    </source>
</evidence>
<evidence type="ECO:0000256" key="10">
    <source>
        <dbReference type="ARBA" id="ARBA00023170"/>
    </source>
</evidence>
<feature type="domain" description="C-type lectin" evidence="15">
    <location>
        <begin position="366"/>
        <end position="482"/>
    </location>
</feature>
<feature type="region of interest" description="Disordered" evidence="13">
    <location>
        <begin position="625"/>
        <end position="646"/>
    </location>
</feature>
<feature type="domain" description="C-type lectin" evidence="15">
    <location>
        <begin position="504"/>
        <end position="611"/>
    </location>
</feature>
<reference evidence="17" key="2">
    <citation type="submission" date="2025-09" db="UniProtKB">
        <authorList>
            <consortium name="Ensembl"/>
        </authorList>
    </citation>
    <scope>IDENTIFICATION</scope>
</reference>
<keyword evidence="10" id="KW-0675">Receptor</keyword>
<reference evidence="17" key="1">
    <citation type="submission" date="2025-08" db="UniProtKB">
        <authorList>
            <consortium name="Ensembl"/>
        </authorList>
    </citation>
    <scope>IDENTIFICATION</scope>
</reference>
<dbReference type="SMART" id="SM00059">
    <property type="entry name" value="FN2"/>
    <property type="match status" value="1"/>
</dbReference>
<dbReference type="Pfam" id="PF00059">
    <property type="entry name" value="Lectin_C"/>
    <property type="match status" value="8"/>
</dbReference>
<dbReference type="Gene3D" id="2.80.10.50">
    <property type="match status" value="1"/>
</dbReference>
<keyword evidence="9 12" id="KW-1015">Disulfide bond</keyword>
<dbReference type="InterPro" id="IPR033989">
    <property type="entry name" value="CD209-like_CTLD"/>
</dbReference>
<dbReference type="FunFam" id="3.10.100.10:FF:000020">
    <property type="entry name" value="Mannose receptor C type 2"/>
    <property type="match status" value="1"/>
</dbReference>